<evidence type="ECO:0000313" key="1">
    <source>
        <dbReference type="EMBL" id="PPQ86504.1"/>
    </source>
</evidence>
<evidence type="ECO:0008006" key="3">
    <source>
        <dbReference type="Google" id="ProtNLM"/>
    </source>
</evidence>
<dbReference type="OrthoDB" id="2745898at2759"/>
<dbReference type="EMBL" id="NHYD01002474">
    <property type="protein sequence ID" value="PPQ86504.1"/>
    <property type="molecule type" value="Genomic_DNA"/>
</dbReference>
<dbReference type="Proteomes" id="UP000283269">
    <property type="component" value="Unassembled WGS sequence"/>
</dbReference>
<dbReference type="InParanoid" id="A0A409X720"/>
<proteinExistence type="predicted"/>
<accession>A0A409X720</accession>
<sequence length="417" mass="47585">MVRDHVIPIEIILMVIDELSWRGDLETLVALSETCHVFNIPCRKRIFSKIALGVQQEFLDAGILALTIPNMNEIFSSTPSIATYVHRATINITNTDLNGNLLLPLLKKLNSLTNLRLTSEIAWNANISENWKDMSPAMELCVKHLLQIPSLFELEIFRLQRIPISLFAAIPQVRHLRLHASTISSRLIETQPATIPTPICSPLTLLDIRRKSINSIHRITLDNRHVDFSGLKELYISLEERTDMLFLHKFLKAIKALDLLSVNSICLISDMSVSNLMTAPSLTHVRELKLEYSEGRWNRSEHLLKATLEALLAIQNKGELERLSVQIRCLTVLKENLAEGLESLDTVLADPEFRNLSRVALCIEPAFDLVEDEGDETTTTTTTREDLIRHMERLNVHPYRNFTLDFNFNFIGRKLLR</sequence>
<comment type="caution">
    <text evidence="1">The sequence shown here is derived from an EMBL/GenBank/DDBJ whole genome shotgun (WGS) entry which is preliminary data.</text>
</comment>
<dbReference type="STRING" id="93625.A0A409X720"/>
<gene>
    <name evidence="1" type="ORF">CVT25_008248</name>
</gene>
<name>A0A409X720_PSICY</name>
<reference evidence="1 2" key="1">
    <citation type="journal article" date="2018" name="Evol. Lett.">
        <title>Horizontal gene cluster transfer increased hallucinogenic mushroom diversity.</title>
        <authorList>
            <person name="Reynolds H.T."/>
            <person name="Vijayakumar V."/>
            <person name="Gluck-Thaler E."/>
            <person name="Korotkin H.B."/>
            <person name="Matheny P.B."/>
            <person name="Slot J.C."/>
        </authorList>
    </citation>
    <scope>NUCLEOTIDE SEQUENCE [LARGE SCALE GENOMIC DNA]</scope>
    <source>
        <strain evidence="1 2">2631</strain>
    </source>
</reference>
<organism evidence="1 2">
    <name type="scientific">Psilocybe cyanescens</name>
    <dbReference type="NCBI Taxonomy" id="93625"/>
    <lineage>
        <taxon>Eukaryota</taxon>
        <taxon>Fungi</taxon>
        <taxon>Dikarya</taxon>
        <taxon>Basidiomycota</taxon>
        <taxon>Agaricomycotina</taxon>
        <taxon>Agaricomycetes</taxon>
        <taxon>Agaricomycetidae</taxon>
        <taxon>Agaricales</taxon>
        <taxon>Agaricineae</taxon>
        <taxon>Strophariaceae</taxon>
        <taxon>Psilocybe</taxon>
    </lineage>
</organism>
<keyword evidence="2" id="KW-1185">Reference proteome</keyword>
<dbReference type="AlphaFoldDB" id="A0A409X720"/>
<evidence type="ECO:0000313" key="2">
    <source>
        <dbReference type="Proteomes" id="UP000283269"/>
    </source>
</evidence>
<protein>
    <recommendedName>
        <fullName evidence="3">F-box domain-containing protein</fullName>
    </recommendedName>
</protein>